<dbReference type="Pfam" id="PF00534">
    <property type="entry name" value="Glycos_transf_1"/>
    <property type="match status" value="1"/>
</dbReference>
<organism evidence="2 3">
    <name type="scientific">Ensifer canadensis</name>
    <dbReference type="NCBI Taxonomy" id="555315"/>
    <lineage>
        <taxon>Bacteria</taxon>
        <taxon>Pseudomonadati</taxon>
        <taxon>Pseudomonadota</taxon>
        <taxon>Alphaproteobacteria</taxon>
        <taxon>Hyphomicrobiales</taxon>
        <taxon>Rhizobiaceae</taxon>
        <taxon>Sinorhizobium/Ensifer group</taxon>
        <taxon>Ensifer</taxon>
    </lineage>
</organism>
<protein>
    <submittedName>
        <fullName evidence="2">Glycosyltransferase</fullName>
    </submittedName>
</protein>
<evidence type="ECO:0000259" key="1">
    <source>
        <dbReference type="Pfam" id="PF00534"/>
    </source>
</evidence>
<dbReference type="Gene3D" id="3.40.50.2000">
    <property type="entry name" value="Glycogen Phosphorylase B"/>
    <property type="match status" value="1"/>
</dbReference>
<comment type="caution">
    <text evidence="2">The sequence shown here is derived from an EMBL/GenBank/DDBJ whole genome shotgun (WGS) entry which is preliminary data.</text>
</comment>
<dbReference type="Proteomes" id="UP000744980">
    <property type="component" value="Unassembled WGS sequence"/>
</dbReference>
<accession>A0AAW4FKT1</accession>
<keyword evidence="3" id="KW-1185">Reference proteome</keyword>
<dbReference type="GO" id="GO:0016757">
    <property type="term" value="F:glycosyltransferase activity"/>
    <property type="evidence" value="ECO:0007669"/>
    <property type="project" value="InterPro"/>
</dbReference>
<sequence>MRVNSDMRKVVVISDFQDGWPPASAVPTKAERLLTWTTRLKEEQEEWQSGDHEIVVEGGYLERLPLACLAQGMVDRAEIWSHWRNNAPPDECPAEAHLKRRVFILNGPDHPFSSDDMLAHIEVYGAPTILCVLGLGVSEEILLPCHRSFKIYNSIDAPALRIPSNISRHFDLILSASKEQSDEIRARHPETQIAILPIGPEFASPSTFYPIEGPKDYDVIYVAAAQPYKRHDILFAALSRLPRTVRTLCVFGYGEDAAALRQDAAELGLNADFVGPPAVPIAEVNRLMNRARMGVVCGVDDGAPAVLTEYMLADLPVLANAALRCGLQYITPETGAVATADRFHLGIANMLTRLEDFTPRAAVLRQWTWHHSIRKLQQLIAAHRSNQERSARDSEIV</sequence>
<dbReference type="EMBL" id="WXFA01000011">
    <property type="protein sequence ID" value="MBM3092714.1"/>
    <property type="molecule type" value="Genomic_DNA"/>
</dbReference>
<dbReference type="PANTHER" id="PTHR12526">
    <property type="entry name" value="GLYCOSYLTRANSFERASE"/>
    <property type="match status" value="1"/>
</dbReference>
<feature type="domain" description="Glycosyl transferase family 1" evidence="1">
    <location>
        <begin position="215"/>
        <end position="321"/>
    </location>
</feature>
<dbReference type="SUPFAM" id="SSF53756">
    <property type="entry name" value="UDP-Glycosyltransferase/glycogen phosphorylase"/>
    <property type="match status" value="1"/>
</dbReference>
<name>A0AAW4FKT1_9HYPH</name>
<dbReference type="AlphaFoldDB" id="A0AAW4FKT1"/>
<proteinExistence type="predicted"/>
<gene>
    <name evidence="2" type="ORF">GFB56_18135</name>
</gene>
<dbReference type="InterPro" id="IPR001296">
    <property type="entry name" value="Glyco_trans_1"/>
</dbReference>
<reference evidence="2 3" key="1">
    <citation type="submission" date="2020-01" db="EMBL/GenBank/DDBJ databases">
        <title>Draft genome assembly of Ensifer adhaerens T173.</title>
        <authorList>
            <person name="Craig J.E."/>
            <person name="Stinchcombe J.R."/>
        </authorList>
    </citation>
    <scope>NUCLEOTIDE SEQUENCE [LARGE SCALE GENOMIC DNA]</scope>
    <source>
        <strain evidence="2 3">T173</strain>
    </source>
</reference>
<evidence type="ECO:0000313" key="2">
    <source>
        <dbReference type="EMBL" id="MBM3092714.1"/>
    </source>
</evidence>
<evidence type="ECO:0000313" key="3">
    <source>
        <dbReference type="Proteomes" id="UP000744980"/>
    </source>
</evidence>